<evidence type="ECO:0000256" key="5">
    <source>
        <dbReference type="ARBA" id="ARBA00022781"/>
    </source>
</evidence>
<sequence>MASLQKIKSRLQTVESIRKITHAMELVSTSKMRRARDYFNTASLYHDQVVDLLDKFLINVDASELREYWGRQLKPHQIHIILASDMGLAGSYNSNVLKLASQQIKPGDELILIGSKAIGAFAQKYQNQVLFSWKWEQIEPNRIANQLSRKLIDKYIDGSIGKINVIYNKFINNLVQQECIEQILPYERGQELNHNAKGTQIIDFEPNAHDVLVNALPIFVSAKINLAFAGAIISEYAARRSAMETATDNADELINNLNLEYNRKRQSNITQELNEIVGGANAV</sequence>
<dbReference type="PROSITE" id="PS00153">
    <property type="entry name" value="ATPASE_GAMMA"/>
    <property type="match status" value="1"/>
</dbReference>
<proteinExistence type="inferred from homology"/>
<evidence type="ECO:0000256" key="6">
    <source>
        <dbReference type="ARBA" id="ARBA00023065"/>
    </source>
</evidence>
<evidence type="ECO:0000256" key="3">
    <source>
        <dbReference type="ARBA" id="ARBA00007681"/>
    </source>
</evidence>
<gene>
    <name evidence="10 11" type="primary">atpG</name>
    <name evidence="11" type="ORF">MCAL160_0351</name>
</gene>
<dbReference type="GO" id="GO:0045259">
    <property type="term" value="C:proton-transporting ATP synthase complex"/>
    <property type="evidence" value="ECO:0007669"/>
    <property type="project" value="UniProtKB-KW"/>
</dbReference>
<evidence type="ECO:0000256" key="4">
    <source>
        <dbReference type="ARBA" id="ARBA00022448"/>
    </source>
</evidence>
<evidence type="ECO:0000256" key="8">
    <source>
        <dbReference type="ARBA" id="ARBA00023196"/>
    </source>
</evidence>
<evidence type="ECO:0000256" key="2">
    <source>
        <dbReference type="ARBA" id="ARBA00004170"/>
    </source>
</evidence>
<comment type="subcellular location">
    <subcellularLocation>
        <location evidence="10">Cell membrane</location>
        <topology evidence="10">Peripheral membrane protein</topology>
    </subcellularLocation>
    <subcellularLocation>
        <location evidence="2">Membrane</location>
        <topology evidence="2">Peripheral membrane protein</topology>
    </subcellularLocation>
</comment>
<dbReference type="GO" id="GO:0046933">
    <property type="term" value="F:proton-transporting ATP synthase activity, rotational mechanism"/>
    <property type="evidence" value="ECO:0007669"/>
    <property type="project" value="UniProtKB-UniRule"/>
</dbReference>
<comment type="subunit">
    <text evidence="10">F-type ATPases have 2 components, CF(1) - the catalytic core - and CF(0) - the membrane proton channel. CF(1) has five subunits: alpha(3), beta(3), gamma(1), delta(1), epsilon(1). CF(0) has three main subunits: a, b and c.</text>
</comment>
<keyword evidence="8 10" id="KW-0139">CF(1)</keyword>
<dbReference type="GO" id="GO:0005886">
    <property type="term" value="C:plasma membrane"/>
    <property type="evidence" value="ECO:0007669"/>
    <property type="project" value="UniProtKB-SubCell"/>
</dbReference>
<dbReference type="InterPro" id="IPR023632">
    <property type="entry name" value="ATP_synth_F1_gsu_CS"/>
</dbReference>
<comment type="function">
    <text evidence="1 10">Produces ATP from ADP in the presence of a proton gradient across the membrane. The gamma chain is believed to be important in regulating ATPase activity and the flow of protons through the CF(0) complex.</text>
</comment>
<dbReference type="Gene3D" id="1.10.287.80">
    <property type="entry name" value="ATP synthase, gamma subunit, helix hairpin domain"/>
    <property type="match status" value="1"/>
</dbReference>
<evidence type="ECO:0000313" key="11">
    <source>
        <dbReference type="EMBL" id="BAP00967.1"/>
    </source>
</evidence>
<dbReference type="InterPro" id="IPR000131">
    <property type="entry name" value="ATP_synth_F1_gsu"/>
</dbReference>
<comment type="similarity">
    <text evidence="3 10">Belongs to the ATPase gamma chain family.</text>
</comment>
<dbReference type="Pfam" id="PF00231">
    <property type="entry name" value="ATP-synt"/>
    <property type="match status" value="1"/>
</dbReference>
<reference evidence="11" key="2">
    <citation type="journal article" date="2014" name="Genome Announc.">
        <title>Complete Genome Sequence of Mycoplasma californicum Strain HAZ160_1 from Bovine Mastitic Milk in Japan.</title>
        <authorList>
            <person name="Hata E."/>
            <person name="Murakami K."/>
        </authorList>
    </citation>
    <scope>NUCLEOTIDE SEQUENCE</scope>
    <source>
        <strain evidence="11">HAZ160_1</strain>
    </source>
</reference>
<dbReference type="InterPro" id="IPR035968">
    <property type="entry name" value="ATP_synth_F1_ATPase_gsu"/>
</dbReference>
<dbReference type="PANTHER" id="PTHR11693:SF22">
    <property type="entry name" value="ATP SYNTHASE SUBUNIT GAMMA, MITOCHONDRIAL"/>
    <property type="match status" value="1"/>
</dbReference>
<dbReference type="EMBL" id="AP013353">
    <property type="protein sequence ID" value="BAP00967.1"/>
    <property type="molecule type" value="Genomic_DNA"/>
</dbReference>
<dbReference type="AlphaFoldDB" id="A0AAT9F7U5"/>
<evidence type="ECO:0000256" key="9">
    <source>
        <dbReference type="ARBA" id="ARBA00023310"/>
    </source>
</evidence>
<keyword evidence="10" id="KW-1003">Cell membrane</keyword>
<dbReference type="KEGG" id="mcm:MCAL160_0351"/>
<dbReference type="PANTHER" id="PTHR11693">
    <property type="entry name" value="ATP SYNTHASE GAMMA CHAIN"/>
    <property type="match status" value="1"/>
</dbReference>
<dbReference type="SUPFAM" id="SSF52943">
    <property type="entry name" value="ATP synthase (F1-ATPase), gamma subunit"/>
    <property type="match status" value="1"/>
</dbReference>
<dbReference type="PRINTS" id="PR00126">
    <property type="entry name" value="ATPASEGAMMA"/>
</dbReference>
<evidence type="ECO:0000256" key="10">
    <source>
        <dbReference type="HAMAP-Rule" id="MF_00815"/>
    </source>
</evidence>
<dbReference type="HAMAP" id="MF_00815">
    <property type="entry name" value="ATP_synth_gamma_bact"/>
    <property type="match status" value="1"/>
</dbReference>
<keyword evidence="4 10" id="KW-0813">Transport</keyword>
<reference evidence="11" key="3">
    <citation type="journal article" date="2019" name="Vet. Microbiol.">
        <title>Mutations associated with change of susceptibility to lincosamides and/or macrolides in field and laboratory-derived Mycoplasma californicum strains in Japan, and development of a rapid detection method for these mutations.</title>
        <authorList>
            <person name="Hata E."/>
            <person name="Nagai K."/>
            <person name="Murakami K."/>
        </authorList>
    </citation>
    <scope>NUCLEOTIDE SEQUENCE</scope>
    <source>
        <strain evidence="11">HAZ160_1</strain>
    </source>
</reference>
<dbReference type="Gene3D" id="3.40.1380.10">
    <property type="match status" value="1"/>
</dbReference>
<protein>
    <recommendedName>
        <fullName evidence="10">ATP synthase gamma chain</fullName>
    </recommendedName>
    <alternativeName>
        <fullName evidence="10">ATP synthase F1 sector gamma subunit</fullName>
    </alternativeName>
    <alternativeName>
        <fullName evidence="10">F-ATPase gamma subunit</fullName>
    </alternativeName>
</protein>
<keyword evidence="5 10" id="KW-0375">Hydrogen ion transport</keyword>
<evidence type="ECO:0000256" key="7">
    <source>
        <dbReference type="ARBA" id="ARBA00023136"/>
    </source>
</evidence>
<reference evidence="11" key="1">
    <citation type="journal article" date="2014" name="Appl. Environ. Microbiol.">
        <title>Molecular Epidemiology of Cases of Mycoplasma californicum Infection in Japan.</title>
        <authorList>
            <person name="Hata E."/>
            <person name="Suzuki K."/>
            <person name="Hanyu H."/>
            <person name="Itoh M."/>
            <person name="Higuchi H."/>
            <person name="Kobayashi H."/>
        </authorList>
    </citation>
    <scope>NUCLEOTIDE SEQUENCE</scope>
    <source>
        <strain evidence="11">HAZ160_1</strain>
    </source>
</reference>
<dbReference type="RefSeq" id="WP_041102974.1">
    <property type="nucleotide sequence ID" value="NZ_AP013353.1"/>
</dbReference>
<dbReference type="GO" id="GO:0042777">
    <property type="term" value="P:proton motive force-driven plasma membrane ATP synthesis"/>
    <property type="evidence" value="ECO:0007669"/>
    <property type="project" value="UniProtKB-UniRule"/>
</dbReference>
<dbReference type="NCBIfam" id="TIGR01146">
    <property type="entry name" value="ATPsyn_F1gamma"/>
    <property type="match status" value="1"/>
</dbReference>
<keyword evidence="7 10" id="KW-0472">Membrane</keyword>
<dbReference type="CDD" id="cd12151">
    <property type="entry name" value="F1-ATPase_gamma"/>
    <property type="match status" value="1"/>
</dbReference>
<keyword evidence="9 10" id="KW-0066">ATP synthesis</keyword>
<keyword evidence="6 10" id="KW-0406">Ion transport</keyword>
<name>A0AAT9F7U5_9BACT</name>
<dbReference type="GO" id="GO:0005524">
    <property type="term" value="F:ATP binding"/>
    <property type="evidence" value="ECO:0007669"/>
    <property type="project" value="UniProtKB-UniRule"/>
</dbReference>
<organism evidence="11">
    <name type="scientific">Mycoplasmopsis californica HAZ160_1</name>
    <dbReference type="NCBI Taxonomy" id="1397850"/>
    <lineage>
        <taxon>Bacteria</taxon>
        <taxon>Bacillati</taxon>
        <taxon>Mycoplasmatota</taxon>
        <taxon>Mycoplasmoidales</taxon>
        <taxon>Metamycoplasmataceae</taxon>
        <taxon>Mycoplasmopsis</taxon>
    </lineage>
</organism>
<evidence type="ECO:0000256" key="1">
    <source>
        <dbReference type="ARBA" id="ARBA00003456"/>
    </source>
</evidence>
<reference evidence="11" key="4">
    <citation type="submission" date="2024-06" db="EMBL/GenBank/DDBJ databases">
        <authorList>
            <consortium name="Mycoplasma californicum genome sequencing consortium"/>
            <person name="Hata E."/>
            <person name="Tanaka K."/>
            <person name="Tamamura Y."/>
        </authorList>
    </citation>
    <scope>NUCLEOTIDE SEQUENCE</scope>
    <source>
        <strain evidence="11">HAZ160_1</strain>
    </source>
</reference>
<accession>A0AAT9F7U5</accession>